<reference evidence="13" key="2">
    <citation type="submission" date="2013-01" db="EMBL/GenBank/DDBJ databases">
        <authorList>
            <person name="Hall J.P.J."/>
            <person name="Barry J.D."/>
        </authorList>
    </citation>
    <scope>NUCLEOTIDE SEQUENCE</scope>
    <source>
        <strain evidence="13">TREU927/4 GUTat 10.1</strain>
    </source>
</reference>
<gene>
    <name evidence="13" type="primary">VSG</name>
</gene>
<keyword evidence="5 10" id="KW-0732">Signal</keyword>
<dbReference type="GO" id="GO:0098552">
    <property type="term" value="C:side of membrane"/>
    <property type="evidence" value="ECO:0007669"/>
    <property type="project" value="UniProtKB-KW"/>
</dbReference>
<dbReference type="InterPro" id="IPR025932">
    <property type="entry name" value="Trypano_VSG_B_N_dom"/>
</dbReference>
<feature type="coiled-coil region" evidence="9">
    <location>
        <begin position="344"/>
        <end position="381"/>
    </location>
</feature>
<evidence type="ECO:0000256" key="2">
    <source>
        <dbReference type="ARBA" id="ARBA00004609"/>
    </source>
</evidence>
<sequence length="521" mass="54947">MAPKSAVTAIALAMFCALLPRISRAAAPADGVNSKLFDLLCEAMTMTAPKAQGPNTKLQTNAKHTALLVSLISTDKNALLMLKQSPAGESAPTNLKGKIKEICDGKKLQDCKDAIEWAESDENKELLKLLTAASQNWPLPAHLNDTATALSTACEDPQLQAQELAQQKLQREITAAQLGGRQPGAEFKIEGASSGRAATCGTRGEDPKAGVQKALAAVLICVCGSDSSNDNNKGCAATQTAQVTYSAEHDSHGAALTTLVAQCGKRSNSNKETTEGRLAALTANLARELETPHGSDHKRGYIGWTEAGNAAGNCDGTAETGKGACVYYNLNNDQVKKPTWLAELEKATVTAKELASTAAAAKAQEQHIKQLNHSLVELLRQSILNNRGHATRAAQTVAQPNKLTEADCANHQTNTTCVSPCTWHEKESDPNKKCSLDPVKTTEQQAAQTAGTGEGAATTASAVNCSKHTKKEDCEKENEGLAAGTKAKCGWIEDKCKDSSILVSKQFALSVVSAAFVALLF</sequence>
<evidence type="ECO:0000256" key="9">
    <source>
        <dbReference type="SAM" id="Coils"/>
    </source>
</evidence>
<dbReference type="EMBL" id="KC434548">
    <property type="protein sequence ID" value="AGQ49892.1"/>
    <property type="molecule type" value="mRNA"/>
</dbReference>
<evidence type="ECO:0000256" key="6">
    <source>
        <dbReference type="ARBA" id="ARBA00023136"/>
    </source>
</evidence>
<keyword evidence="8" id="KW-0449">Lipoprotein</keyword>
<keyword evidence="9" id="KW-0175">Coiled coil</keyword>
<accession>S5FW77</accession>
<feature type="domain" description="Trypanosome variant surface glycoprotein B-type N-terminal" evidence="12">
    <location>
        <begin position="21"/>
        <end position="369"/>
    </location>
</feature>
<organism evidence="13">
    <name type="scientific">Trypanosoma brucei</name>
    <dbReference type="NCBI Taxonomy" id="5691"/>
    <lineage>
        <taxon>Eukaryota</taxon>
        <taxon>Discoba</taxon>
        <taxon>Euglenozoa</taxon>
        <taxon>Kinetoplastea</taxon>
        <taxon>Metakinetoplastina</taxon>
        <taxon>Trypanosomatida</taxon>
        <taxon>Trypanosomatidae</taxon>
        <taxon>Trypanosoma</taxon>
    </lineage>
</organism>
<proteinExistence type="evidence at transcript level"/>
<name>S5FW77_9TRYP</name>
<evidence type="ECO:0000256" key="3">
    <source>
        <dbReference type="ARBA" id="ARBA00022475"/>
    </source>
</evidence>
<protein>
    <submittedName>
        <fullName evidence="13">Variant surface glycoprotein</fullName>
    </submittedName>
</protein>
<evidence type="ECO:0000259" key="11">
    <source>
        <dbReference type="Pfam" id="PF10659"/>
    </source>
</evidence>
<evidence type="ECO:0000256" key="4">
    <source>
        <dbReference type="ARBA" id="ARBA00022622"/>
    </source>
</evidence>
<dbReference type="Pfam" id="PF13206">
    <property type="entry name" value="VSG_B"/>
    <property type="match status" value="1"/>
</dbReference>
<keyword evidence="4" id="KW-0336">GPI-anchor</keyword>
<dbReference type="VEuPathDB" id="TriTrypDB:Tb427_000077900"/>
<comment type="function">
    <text evidence="1">VSG forms a coat on the surface of the parasite. The trypanosome evades the immune response of the host by expressing a series of antigenically distinct VSGs from an estimated 1000 VSG genes.</text>
</comment>
<dbReference type="Gene3D" id="4.10.110.20">
    <property type="entry name" value="Variant surface glycoprotein MITAT 1.2, VSG 221, C-terminal domain"/>
    <property type="match status" value="1"/>
</dbReference>
<comment type="subcellular location">
    <subcellularLocation>
        <location evidence="2">Cell membrane</location>
        <topology evidence="2">Lipid-anchor</topology>
        <topology evidence="2">GPI-anchor</topology>
    </subcellularLocation>
</comment>
<keyword evidence="7" id="KW-0325">Glycoprotein</keyword>
<dbReference type="InterPro" id="IPR019609">
    <property type="entry name" value="Variant_surf_glycoprt_trypan_C"/>
</dbReference>
<dbReference type="Pfam" id="PF10659">
    <property type="entry name" value="Trypan_glycop_C"/>
    <property type="match status" value="1"/>
</dbReference>
<evidence type="ECO:0000256" key="8">
    <source>
        <dbReference type="ARBA" id="ARBA00023288"/>
    </source>
</evidence>
<evidence type="ECO:0000256" key="10">
    <source>
        <dbReference type="SAM" id="SignalP"/>
    </source>
</evidence>
<dbReference type="VEuPathDB" id="TriTrypDB:Tb1125.11.18550"/>
<evidence type="ECO:0000259" key="12">
    <source>
        <dbReference type="Pfam" id="PF13206"/>
    </source>
</evidence>
<feature type="domain" description="Trypanosome variant surface glycoprotein C-terminal" evidence="11">
    <location>
        <begin position="408"/>
        <end position="520"/>
    </location>
</feature>
<evidence type="ECO:0000256" key="7">
    <source>
        <dbReference type="ARBA" id="ARBA00023180"/>
    </source>
</evidence>
<dbReference type="AlphaFoldDB" id="S5FW77"/>
<evidence type="ECO:0000256" key="5">
    <source>
        <dbReference type="ARBA" id="ARBA00022729"/>
    </source>
</evidence>
<keyword evidence="6" id="KW-0472">Membrane</keyword>
<feature type="signal peptide" evidence="10">
    <location>
        <begin position="1"/>
        <end position="25"/>
    </location>
</feature>
<feature type="chain" id="PRO_5004536084" evidence="10">
    <location>
        <begin position="26"/>
        <end position="521"/>
    </location>
</feature>
<dbReference type="GO" id="GO:0005886">
    <property type="term" value="C:plasma membrane"/>
    <property type="evidence" value="ECO:0007669"/>
    <property type="project" value="UniProtKB-SubCell"/>
</dbReference>
<evidence type="ECO:0000313" key="13">
    <source>
        <dbReference type="EMBL" id="AGQ49892.1"/>
    </source>
</evidence>
<keyword evidence="3" id="KW-1003">Cell membrane</keyword>
<reference evidence="13" key="1">
    <citation type="journal article" date="2013" name="PLoS Pathog.">
        <title>Mosaic VSGs and the Scale of Trypanosoma brucei Antigenic Variation.</title>
        <authorList>
            <person name="Hall J.P."/>
            <person name="Wang H."/>
            <person name="Barry J.D."/>
        </authorList>
    </citation>
    <scope>NUCLEOTIDE SEQUENCE</scope>
    <source>
        <strain evidence="13">TREU927/4 GUTat 10.1</strain>
    </source>
</reference>
<evidence type="ECO:0000256" key="1">
    <source>
        <dbReference type="ARBA" id="ARBA00002523"/>
    </source>
</evidence>